<dbReference type="OMA" id="GVLCEYV"/>
<sequence length="394" mass="41876">MENSDSSLVRISVPMVPAPAPAPAPTQQARRALSALQVNRGLGVAPLQQVQHASSGQHHTMPIFPMAGRRHVDGGDMMPISSLPVSQVLVGGMVVSTFMVTTVRRQQGPLYLNTTVLPRQSTVPVSALPPPPPTTQMLALQNTMPPPVASITGERITNNDATISRRQPPDILGLYGIISPVAVHANGNPLTCIYCGGVFSLSVSDIPGLLPPPGFNYPDPIGPPPLPLPLPIVEDVVLTTVKCSNPNHFVLTMQHMPRHAMADLIWSSKIPSVHIPSPICDHGSQNVQRASSLAGIIGAPTQMLNPMPIQTGQGSLTLNSTSMSTSLVGIVDVTVPSMFDLMPMAIHKEPHAPPLPMSSSSPFGLFYESVMPEHEDMVRLNLGQSCTMDLDLGL</sequence>
<proteinExistence type="predicted"/>
<keyword evidence="2" id="KW-1185">Reference proteome</keyword>
<protein>
    <submittedName>
        <fullName evidence="1">Uncharacterized protein</fullName>
    </submittedName>
</protein>
<name>J3MVX3_ORYBR</name>
<evidence type="ECO:0000313" key="1">
    <source>
        <dbReference type="EnsemblPlants" id="OB09G11520.1"/>
    </source>
</evidence>
<dbReference type="Gramene" id="OB09G11520.1">
    <property type="protein sequence ID" value="OB09G11520.1"/>
    <property type="gene ID" value="OB09G11520"/>
</dbReference>
<dbReference type="AlphaFoldDB" id="J3MVX3"/>
<accession>J3MVX3</accession>
<reference evidence="1" key="1">
    <citation type="journal article" date="2013" name="Nat. Commun.">
        <title>Whole-genome sequencing of Oryza brachyantha reveals mechanisms underlying Oryza genome evolution.</title>
        <authorList>
            <person name="Chen J."/>
            <person name="Huang Q."/>
            <person name="Gao D."/>
            <person name="Wang J."/>
            <person name="Lang Y."/>
            <person name="Liu T."/>
            <person name="Li B."/>
            <person name="Bai Z."/>
            <person name="Luis Goicoechea J."/>
            <person name="Liang C."/>
            <person name="Chen C."/>
            <person name="Zhang W."/>
            <person name="Sun S."/>
            <person name="Liao Y."/>
            <person name="Zhang X."/>
            <person name="Yang L."/>
            <person name="Song C."/>
            <person name="Wang M."/>
            <person name="Shi J."/>
            <person name="Liu G."/>
            <person name="Liu J."/>
            <person name="Zhou H."/>
            <person name="Zhou W."/>
            <person name="Yu Q."/>
            <person name="An N."/>
            <person name="Chen Y."/>
            <person name="Cai Q."/>
            <person name="Wang B."/>
            <person name="Liu B."/>
            <person name="Min J."/>
            <person name="Huang Y."/>
            <person name="Wu H."/>
            <person name="Li Z."/>
            <person name="Zhang Y."/>
            <person name="Yin Y."/>
            <person name="Song W."/>
            <person name="Jiang J."/>
            <person name="Jackson S.A."/>
            <person name="Wing R.A."/>
            <person name="Wang J."/>
            <person name="Chen M."/>
        </authorList>
    </citation>
    <scope>NUCLEOTIDE SEQUENCE [LARGE SCALE GENOMIC DNA]</scope>
    <source>
        <strain evidence="1">cv. IRGC 101232</strain>
    </source>
</reference>
<reference evidence="1" key="2">
    <citation type="submission" date="2013-04" db="UniProtKB">
        <authorList>
            <consortium name="EnsemblPlants"/>
        </authorList>
    </citation>
    <scope>IDENTIFICATION</scope>
</reference>
<organism evidence="1">
    <name type="scientific">Oryza brachyantha</name>
    <name type="common">malo sina</name>
    <dbReference type="NCBI Taxonomy" id="4533"/>
    <lineage>
        <taxon>Eukaryota</taxon>
        <taxon>Viridiplantae</taxon>
        <taxon>Streptophyta</taxon>
        <taxon>Embryophyta</taxon>
        <taxon>Tracheophyta</taxon>
        <taxon>Spermatophyta</taxon>
        <taxon>Magnoliopsida</taxon>
        <taxon>Liliopsida</taxon>
        <taxon>Poales</taxon>
        <taxon>Poaceae</taxon>
        <taxon>BOP clade</taxon>
        <taxon>Oryzoideae</taxon>
        <taxon>Oryzeae</taxon>
        <taxon>Oryzinae</taxon>
        <taxon>Oryza</taxon>
    </lineage>
</organism>
<dbReference type="Proteomes" id="UP000006038">
    <property type="component" value="Chromosome 9"/>
</dbReference>
<dbReference type="EnsemblPlants" id="OB09G11520.1">
    <property type="protein sequence ID" value="OB09G11520.1"/>
    <property type="gene ID" value="OB09G11520"/>
</dbReference>
<evidence type="ECO:0000313" key="2">
    <source>
        <dbReference type="Proteomes" id="UP000006038"/>
    </source>
</evidence>
<dbReference type="HOGENOM" id="CLU_706715_0_0_1"/>